<feature type="domain" description="Non-reducing end beta-L-arabinofuranosidase-like GH127 catalytic" evidence="1">
    <location>
        <begin position="24"/>
        <end position="414"/>
    </location>
</feature>
<evidence type="ECO:0000259" key="1">
    <source>
        <dbReference type="Pfam" id="PF07944"/>
    </source>
</evidence>
<evidence type="ECO:0008006" key="6">
    <source>
        <dbReference type="Google" id="ProtNLM"/>
    </source>
</evidence>
<evidence type="ECO:0000259" key="3">
    <source>
        <dbReference type="Pfam" id="PF20737"/>
    </source>
</evidence>
<dbReference type="Pfam" id="PF07944">
    <property type="entry name" value="Beta-AFase-like_GH127_cat"/>
    <property type="match status" value="1"/>
</dbReference>
<organism evidence="4 5">
    <name type="scientific">Exophiala viscosa</name>
    <dbReference type="NCBI Taxonomy" id="2486360"/>
    <lineage>
        <taxon>Eukaryota</taxon>
        <taxon>Fungi</taxon>
        <taxon>Dikarya</taxon>
        <taxon>Ascomycota</taxon>
        <taxon>Pezizomycotina</taxon>
        <taxon>Eurotiomycetes</taxon>
        <taxon>Chaetothyriomycetidae</taxon>
        <taxon>Chaetothyriales</taxon>
        <taxon>Herpotrichiellaceae</taxon>
        <taxon>Exophiala</taxon>
    </lineage>
</organism>
<dbReference type="SUPFAM" id="SSF48208">
    <property type="entry name" value="Six-hairpin glycosidases"/>
    <property type="match status" value="1"/>
</dbReference>
<dbReference type="PANTHER" id="PTHR43465">
    <property type="entry name" value="DUF1680 DOMAIN PROTEIN (AFU_ORTHOLOGUE AFUA_1G08910)"/>
    <property type="match status" value="1"/>
</dbReference>
<dbReference type="PANTHER" id="PTHR43465:SF2">
    <property type="entry name" value="DUF1680 DOMAIN PROTEIN (AFU_ORTHOLOGUE AFUA_1G08910)"/>
    <property type="match status" value="1"/>
</dbReference>
<dbReference type="InterPro" id="IPR049046">
    <property type="entry name" value="Beta-AFase-like_GH127_middle"/>
</dbReference>
<reference evidence="4" key="1">
    <citation type="journal article" date="2022" name="bioRxiv">
        <title>Deciphering the potential niche of two novel black yeast fungi from a biological soil crust based on their genomes, phenotypes, and melanin regulation.</title>
        <authorList>
            <consortium name="DOE Joint Genome Institute"/>
            <person name="Carr E.C."/>
            <person name="Barton Q."/>
            <person name="Grambo S."/>
            <person name="Sullivan M."/>
            <person name="Renfro C.M."/>
            <person name="Kuo A."/>
            <person name="Pangilinan J."/>
            <person name="Lipzen A."/>
            <person name="Keymanesh K."/>
            <person name="Savage E."/>
            <person name="Barry K."/>
            <person name="Grigoriev I.V."/>
            <person name="Riekhof W.R."/>
            <person name="Harris S.S."/>
        </authorList>
    </citation>
    <scope>NUCLEOTIDE SEQUENCE</scope>
    <source>
        <strain evidence="4">JF 03-4F</strain>
    </source>
</reference>
<evidence type="ECO:0000313" key="5">
    <source>
        <dbReference type="Proteomes" id="UP001203852"/>
    </source>
</evidence>
<comment type="caution">
    <text evidence="4">The sequence shown here is derived from an EMBL/GenBank/DDBJ whole genome shotgun (WGS) entry which is preliminary data.</text>
</comment>
<protein>
    <recommendedName>
        <fullName evidence="6">DUF1680 domain protein</fullName>
    </recommendedName>
</protein>
<dbReference type="Pfam" id="PF20736">
    <property type="entry name" value="Glyco_hydro127M"/>
    <property type="match status" value="1"/>
</dbReference>
<evidence type="ECO:0000259" key="2">
    <source>
        <dbReference type="Pfam" id="PF20736"/>
    </source>
</evidence>
<sequence>MANSIPFTDVQIKSDFWDDIIKVSRKQSLEIIYQKLRSYGQWDAMRLTWKPGDNGVTPDILWDSDVGKYVEAASYALYHEENPEMRDRVDEGIDMIIKAQQDDGYIGIYHTLVQPGRRWSSLAHNLELYGGGHILEAAITHHLTSGQPNDDKFLAAMQSYVELLQKVFGEDKLLDYPGHQEIELALMRLYDITGDQRLVDLAKFFIEERGRTDAPREGHAWDIAALRRGDDPKTFFPYYWPRPRCYWHMQAHLPIREQHEIVGHSVQAMYWLSSVVDVALATGDTSYLEVVDRLWTNMVDRKMYVTGGIGSVHIYEGFGPEYDLPNETSYAETCAAIGVMYLAQRKLKVKAEAAVADILELSMYNAMLAGLSLDGKSFNYDNPLATVDCSHSRSDWFKVFCCPSNICRTLNSLGGYLYGLDESDKAVRLTVHTYVGGTVRAGKTLWKMETEWPWSGKTTFSVTENSEEKTILRLRIPGWAKQHETEPGLTQALQITVNGQATNAEMQDGYISLPARTYNTQDFVEFTVPMVPQKLESHPLVHQNRNCITLRRGPFIYALESVDQDSALKDLRLARIDPSAKIEDFEMDINGKSIVALKTRGWALKVPQNPRSSRDEADHEKDDGVSVDLKFIPYFAWGNRGPSDMRVWIQKAGDPSR</sequence>
<dbReference type="EMBL" id="MU404352">
    <property type="protein sequence ID" value="KAI1615443.1"/>
    <property type="molecule type" value="Genomic_DNA"/>
</dbReference>
<dbReference type="InterPro" id="IPR012878">
    <property type="entry name" value="Beta-AFase-like_GH127_cat"/>
</dbReference>
<accession>A0AAN6IFB3</accession>
<dbReference type="GO" id="GO:0005975">
    <property type="term" value="P:carbohydrate metabolic process"/>
    <property type="evidence" value="ECO:0007669"/>
    <property type="project" value="InterPro"/>
</dbReference>
<dbReference type="Proteomes" id="UP001203852">
    <property type="component" value="Unassembled WGS sequence"/>
</dbReference>
<name>A0AAN6IFB3_9EURO</name>
<feature type="domain" description="Non-reducing end beta-L-arabinofuranosidase-like GH127 middle" evidence="2">
    <location>
        <begin position="429"/>
        <end position="530"/>
    </location>
</feature>
<evidence type="ECO:0000313" key="4">
    <source>
        <dbReference type="EMBL" id="KAI1615443.1"/>
    </source>
</evidence>
<keyword evidence="5" id="KW-1185">Reference proteome</keyword>
<dbReference type="InterPro" id="IPR049049">
    <property type="entry name" value="Beta-AFase-like_GH127_C"/>
</dbReference>
<gene>
    <name evidence="4" type="ORF">EDD36DRAFT_381129</name>
</gene>
<dbReference type="InterPro" id="IPR008928">
    <property type="entry name" value="6-hairpin_glycosidase_sf"/>
</dbReference>
<feature type="domain" description="Non-reducing end beta-L-arabinofuranosidase-like GH127 C-terminal" evidence="3">
    <location>
        <begin position="533"/>
        <end position="650"/>
    </location>
</feature>
<dbReference type="Pfam" id="PF20737">
    <property type="entry name" value="Glyco_hydro127C"/>
    <property type="match status" value="1"/>
</dbReference>
<proteinExistence type="predicted"/>
<dbReference type="InterPro" id="IPR049174">
    <property type="entry name" value="Beta-AFase-like"/>
</dbReference>
<dbReference type="AlphaFoldDB" id="A0AAN6IFB3"/>